<sequence>MVRLADRIVHAIGEVEVRLLVIPLSYYAMLTHKFEGNQ</sequence>
<gene>
    <name evidence="1" type="ORF">pC6.5b_332</name>
</gene>
<dbReference type="EMBL" id="MK318987">
    <property type="protein sequence ID" value="QCL10226.1"/>
    <property type="molecule type" value="Genomic_DNA"/>
</dbReference>
<dbReference type="AlphaFoldDB" id="A0A7S5DRT1"/>
<protein>
    <submittedName>
        <fullName evidence="1">Uncharacterized protein</fullName>
    </submittedName>
</protein>
<organism evidence="1">
    <name type="scientific">Rhizobium rhizogenes</name>
    <name type="common">Agrobacterium rhizogenes</name>
    <dbReference type="NCBI Taxonomy" id="359"/>
    <lineage>
        <taxon>Bacteria</taxon>
        <taxon>Pseudomonadati</taxon>
        <taxon>Pseudomonadota</taxon>
        <taxon>Alphaproteobacteria</taxon>
        <taxon>Hyphomicrobiales</taxon>
        <taxon>Rhizobiaceae</taxon>
        <taxon>Rhizobium/Agrobacterium group</taxon>
        <taxon>Rhizobium</taxon>
    </lineage>
</organism>
<name>A0A7S5DRT1_RHIRH</name>
<keyword evidence="1" id="KW-0614">Plasmid</keyword>
<accession>A0A7S5DRT1</accession>
<reference evidence="1" key="1">
    <citation type="submission" date="2018-12" db="EMBL/GenBank/DDBJ databases">
        <title>Three Rhizobium rhizogenes strains isolated from the same crown gall tumor carry diverse plasmids.</title>
        <authorList>
            <person name="Pulawska J."/>
            <person name="Kuzmanovic N."/>
        </authorList>
    </citation>
    <scope>NUCLEOTIDE SEQUENCE</scope>
    <source>
        <strain evidence="1">C6.5</strain>
        <plasmid evidence="1">pC6.5b</plasmid>
    </source>
</reference>
<evidence type="ECO:0000313" key="1">
    <source>
        <dbReference type="EMBL" id="QCL10226.1"/>
    </source>
</evidence>
<proteinExistence type="predicted"/>
<geneLocation type="plasmid" evidence="1">
    <name>pC6.5b</name>
</geneLocation>